<name>A0A0A9HEQ2_ARUDO</name>
<dbReference type="AlphaFoldDB" id="A0A0A9HEQ2"/>
<reference evidence="1" key="2">
    <citation type="journal article" date="2015" name="Data Brief">
        <title>Shoot transcriptome of the giant reed, Arundo donax.</title>
        <authorList>
            <person name="Barrero R.A."/>
            <person name="Guerrero F.D."/>
            <person name="Moolhuijzen P."/>
            <person name="Goolsby J.A."/>
            <person name="Tidwell J."/>
            <person name="Bellgard S.E."/>
            <person name="Bellgard M.I."/>
        </authorList>
    </citation>
    <scope>NUCLEOTIDE SEQUENCE</scope>
    <source>
        <tissue evidence="1">Shoot tissue taken approximately 20 cm above the soil surface</tissue>
    </source>
</reference>
<accession>A0A0A9HEQ2</accession>
<protein>
    <submittedName>
        <fullName evidence="1">Uncharacterized protein</fullName>
    </submittedName>
</protein>
<proteinExistence type="predicted"/>
<evidence type="ECO:0000313" key="1">
    <source>
        <dbReference type="EMBL" id="JAE33336.1"/>
    </source>
</evidence>
<organism evidence="1">
    <name type="scientific">Arundo donax</name>
    <name type="common">Giant reed</name>
    <name type="synonym">Donax arundinaceus</name>
    <dbReference type="NCBI Taxonomy" id="35708"/>
    <lineage>
        <taxon>Eukaryota</taxon>
        <taxon>Viridiplantae</taxon>
        <taxon>Streptophyta</taxon>
        <taxon>Embryophyta</taxon>
        <taxon>Tracheophyta</taxon>
        <taxon>Spermatophyta</taxon>
        <taxon>Magnoliopsida</taxon>
        <taxon>Liliopsida</taxon>
        <taxon>Poales</taxon>
        <taxon>Poaceae</taxon>
        <taxon>PACMAD clade</taxon>
        <taxon>Arundinoideae</taxon>
        <taxon>Arundineae</taxon>
        <taxon>Arundo</taxon>
    </lineage>
</organism>
<sequence>MRVSVFPCFPLQMKLLWDYYIAVISEINGILDYDRVC</sequence>
<dbReference type="EMBL" id="GBRH01164560">
    <property type="protein sequence ID" value="JAE33336.1"/>
    <property type="molecule type" value="Transcribed_RNA"/>
</dbReference>
<reference evidence="1" key="1">
    <citation type="submission" date="2014-09" db="EMBL/GenBank/DDBJ databases">
        <authorList>
            <person name="Magalhaes I.L.F."/>
            <person name="Oliveira U."/>
            <person name="Santos F.R."/>
            <person name="Vidigal T.H.D.A."/>
            <person name="Brescovit A.D."/>
            <person name="Santos A.J."/>
        </authorList>
    </citation>
    <scope>NUCLEOTIDE SEQUENCE</scope>
    <source>
        <tissue evidence="1">Shoot tissue taken approximately 20 cm above the soil surface</tissue>
    </source>
</reference>